<protein>
    <submittedName>
        <fullName evidence="1">Uncharacterized protein</fullName>
    </submittedName>
</protein>
<dbReference type="EMBL" id="AP028916">
    <property type="protein sequence ID" value="BES97712.1"/>
    <property type="molecule type" value="Genomic_DNA"/>
</dbReference>
<keyword evidence="2" id="KW-1185">Reference proteome</keyword>
<sequence>MEREGGSLLRSQRARDRVILAPTSNAHARQTDLATYSRNVLGEGCLEAGNTQDKKWWASPLVGVEVNSMVEWAG</sequence>
<gene>
    <name evidence="1" type="ORF">NTJ_10526</name>
</gene>
<organism evidence="1 2">
    <name type="scientific">Nesidiocoris tenuis</name>
    <dbReference type="NCBI Taxonomy" id="355587"/>
    <lineage>
        <taxon>Eukaryota</taxon>
        <taxon>Metazoa</taxon>
        <taxon>Ecdysozoa</taxon>
        <taxon>Arthropoda</taxon>
        <taxon>Hexapoda</taxon>
        <taxon>Insecta</taxon>
        <taxon>Pterygota</taxon>
        <taxon>Neoptera</taxon>
        <taxon>Paraneoptera</taxon>
        <taxon>Hemiptera</taxon>
        <taxon>Heteroptera</taxon>
        <taxon>Panheteroptera</taxon>
        <taxon>Cimicomorpha</taxon>
        <taxon>Miridae</taxon>
        <taxon>Dicyphina</taxon>
        <taxon>Nesidiocoris</taxon>
    </lineage>
</organism>
<proteinExistence type="predicted"/>
<name>A0ABN7B263_9HEMI</name>
<reference evidence="1 2" key="1">
    <citation type="submission" date="2023-09" db="EMBL/GenBank/DDBJ databases">
        <title>Nesidiocoris tenuis whole genome shotgun sequence.</title>
        <authorList>
            <person name="Shibata T."/>
            <person name="Shimoda M."/>
            <person name="Kobayashi T."/>
            <person name="Uehara T."/>
        </authorList>
    </citation>
    <scope>NUCLEOTIDE SEQUENCE [LARGE SCALE GENOMIC DNA]</scope>
    <source>
        <strain evidence="1 2">Japan</strain>
    </source>
</reference>
<evidence type="ECO:0000313" key="1">
    <source>
        <dbReference type="EMBL" id="BES97712.1"/>
    </source>
</evidence>
<dbReference type="Proteomes" id="UP001307889">
    <property type="component" value="Chromosome 8"/>
</dbReference>
<accession>A0ABN7B263</accession>
<evidence type="ECO:0000313" key="2">
    <source>
        <dbReference type="Proteomes" id="UP001307889"/>
    </source>
</evidence>